<evidence type="ECO:0000313" key="2">
    <source>
        <dbReference type="EMBL" id="EFZ14622.1"/>
    </source>
</evidence>
<name>E9IXT2_SOLIN</name>
<feature type="region of interest" description="Disordered" evidence="1">
    <location>
        <begin position="35"/>
        <end position="86"/>
    </location>
</feature>
<proteinExistence type="predicted"/>
<sequence>MIKKEKRRDYKQGRVVEANKSVCEWRFGGKNGAAERVNGRRRGRSEGVNMGDFNAKTGRKGERVGEDEEGGIEQRKRSSKNKKVNREGKKLCDYIGELG</sequence>
<organism>
    <name type="scientific">Solenopsis invicta</name>
    <name type="common">Red imported fire ant</name>
    <name type="synonym">Solenopsis wagneri</name>
    <dbReference type="NCBI Taxonomy" id="13686"/>
    <lineage>
        <taxon>Eukaryota</taxon>
        <taxon>Metazoa</taxon>
        <taxon>Ecdysozoa</taxon>
        <taxon>Arthropoda</taxon>
        <taxon>Hexapoda</taxon>
        <taxon>Insecta</taxon>
        <taxon>Pterygota</taxon>
        <taxon>Neoptera</taxon>
        <taxon>Endopterygota</taxon>
        <taxon>Hymenoptera</taxon>
        <taxon>Apocrita</taxon>
        <taxon>Aculeata</taxon>
        <taxon>Formicoidea</taxon>
        <taxon>Formicidae</taxon>
        <taxon>Myrmicinae</taxon>
        <taxon>Solenopsis</taxon>
    </lineage>
</organism>
<dbReference type="AlphaFoldDB" id="E9IXT2"/>
<protein>
    <submittedName>
        <fullName evidence="2">Uncharacterized protein</fullName>
    </submittedName>
</protein>
<dbReference type="HOGENOM" id="CLU_2323284_0_0_1"/>
<accession>E9IXT2</accession>
<gene>
    <name evidence="2" type="ORF">SINV_10795</name>
</gene>
<dbReference type="EMBL" id="GL766767">
    <property type="protein sequence ID" value="EFZ14622.1"/>
    <property type="molecule type" value="Genomic_DNA"/>
</dbReference>
<evidence type="ECO:0000256" key="1">
    <source>
        <dbReference type="SAM" id="MobiDB-lite"/>
    </source>
</evidence>
<reference evidence="2" key="1">
    <citation type="journal article" date="2011" name="Proc. Natl. Acad. Sci. U.S.A.">
        <title>The genome of the fire ant Solenopsis invicta.</title>
        <authorList>
            <person name="Wurm Y."/>
            <person name="Wang J."/>
            <person name="Riba-Grognuz O."/>
            <person name="Corona M."/>
            <person name="Nygaard S."/>
            <person name="Hunt B.G."/>
            <person name="Ingram K.K."/>
            <person name="Falquet L."/>
            <person name="Nipitwattanaphon M."/>
            <person name="Gotzek D."/>
            <person name="Dijkstra M.B."/>
            <person name="Oettler J."/>
            <person name="Comtesse F."/>
            <person name="Shih C.J."/>
            <person name="Wu W.J."/>
            <person name="Yang C.C."/>
            <person name="Thomas J."/>
            <person name="Beaudoing E."/>
            <person name="Pradervand S."/>
            <person name="Flegel V."/>
            <person name="Cook E.D."/>
            <person name="Fabbretti R."/>
            <person name="Stockinger H."/>
            <person name="Long L."/>
            <person name="Farmerie W.G."/>
            <person name="Oakey J."/>
            <person name="Boomsma J.J."/>
            <person name="Pamilo P."/>
            <person name="Yi S.V."/>
            <person name="Heinze J."/>
            <person name="Goodisman M.A."/>
            <person name="Farinelli L."/>
            <person name="Harshman K."/>
            <person name="Hulo N."/>
            <person name="Cerutti L."/>
            <person name="Xenarios I."/>
            <person name="Shoemaker D."/>
            <person name="Keller L."/>
        </authorList>
    </citation>
    <scope>NUCLEOTIDE SEQUENCE [LARGE SCALE GENOMIC DNA]</scope>
</reference>
<feature type="non-terminal residue" evidence="2">
    <location>
        <position position="99"/>
    </location>
</feature>